<evidence type="ECO:0000313" key="1">
    <source>
        <dbReference type="Proteomes" id="UP000036681"/>
    </source>
</evidence>
<organism evidence="1 2">
    <name type="scientific">Ascaris lumbricoides</name>
    <name type="common">Giant roundworm</name>
    <dbReference type="NCBI Taxonomy" id="6252"/>
    <lineage>
        <taxon>Eukaryota</taxon>
        <taxon>Metazoa</taxon>
        <taxon>Ecdysozoa</taxon>
        <taxon>Nematoda</taxon>
        <taxon>Chromadorea</taxon>
        <taxon>Rhabditida</taxon>
        <taxon>Spirurina</taxon>
        <taxon>Ascaridomorpha</taxon>
        <taxon>Ascaridoidea</taxon>
        <taxon>Ascarididae</taxon>
        <taxon>Ascaris</taxon>
    </lineage>
</organism>
<proteinExistence type="predicted"/>
<protein>
    <submittedName>
        <fullName evidence="2">Coiled-coil domain-containing protein 104</fullName>
    </submittedName>
</protein>
<dbReference type="WBParaSite" id="ALUE_0002310301-mRNA-1">
    <property type="protein sequence ID" value="ALUE_0002310301-mRNA-1"/>
    <property type="gene ID" value="ALUE_0002310301"/>
</dbReference>
<dbReference type="AlphaFoldDB" id="A0A0M3IWH5"/>
<evidence type="ECO:0000313" key="2">
    <source>
        <dbReference type="WBParaSite" id="ALUE_0002310301-mRNA-1"/>
    </source>
</evidence>
<dbReference type="Proteomes" id="UP000036681">
    <property type="component" value="Unplaced"/>
</dbReference>
<keyword evidence="1" id="KW-1185">Reference proteome</keyword>
<accession>A0A0M3IWH5</accession>
<name>A0A0M3IWH5_ASCLU</name>
<sequence length="170" mass="19175">METRCFFANLPGDIWDSKGRTNWIDRWAWSVVSDSDDLENEGIICVTSYLLRFSCWDMDVIDSMCSRSEAVAIGYVVGAEPVMIGCLIDQMRLDASAEERFLELANTTELETIQLEAFFESFSNMSDESKQKHMAVLAKRAEKEAKENAEETRKVTAIVESLGRGILPIS</sequence>
<reference evidence="2" key="1">
    <citation type="submission" date="2017-02" db="UniProtKB">
        <authorList>
            <consortium name="WormBaseParasite"/>
        </authorList>
    </citation>
    <scope>IDENTIFICATION</scope>
</reference>